<proteinExistence type="predicted"/>
<dbReference type="PANTHER" id="PTHR44591:SF25">
    <property type="entry name" value="CHEMOTAXIS TWO-COMPONENT RESPONSE REGULATOR"/>
    <property type="match status" value="1"/>
</dbReference>
<feature type="domain" description="Response regulatory" evidence="3">
    <location>
        <begin position="15"/>
        <end position="128"/>
    </location>
</feature>
<gene>
    <name evidence="4" type="ORF">LHA26_16480</name>
</gene>
<dbReference type="InterPro" id="IPR001789">
    <property type="entry name" value="Sig_transdc_resp-reg_receiver"/>
</dbReference>
<dbReference type="Proteomes" id="UP001056937">
    <property type="component" value="Chromosome 1"/>
</dbReference>
<feature type="modified residue" description="4-aspartylphosphate" evidence="2">
    <location>
        <position position="63"/>
    </location>
</feature>
<evidence type="ECO:0000256" key="2">
    <source>
        <dbReference type="PROSITE-ProRule" id="PRU00169"/>
    </source>
</evidence>
<organism evidence="4 5">
    <name type="scientific">Sphingomonas morindae</name>
    <dbReference type="NCBI Taxonomy" id="1541170"/>
    <lineage>
        <taxon>Bacteria</taxon>
        <taxon>Pseudomonadati</taxon>
        <taxon>Pseudomonadota</taxon>
        <taxon>Alphaproteobacteria</taxon>
        <taxon>Sphingomonadales</taxon>
        <taxon>Sphingomonadaceae</taxon>
        <taxon>Sphingomonas</taxon>
    </lineage>
</organism>
<dbReference type="Pfam" id="PF00072">
    <property type="entry name" value="Response_reg"/>
    <property type="match status" value="1"/>
</dbReference>
<evidence type="ECO:0000256" key="1">
    <source>
        <dbReference type="ARBA" id="ARBA00022553"/>
    </source>
</evidence>
<keyword evidence="1 2" id="KW-0597">Phosphoprotein</keyword>
<dbReference type="EMBL" id="CP084930">
    <property type="protein sequence ID" value="USI72840.1"/>
    <property type="molecule type" value="Genomic_DNA"/>
</dbReference>
<dbReference type="SUPFAM" id="SSF52172">
    <property type="entry name" value="CheY-like"/>
    <property type="match status" value="1"/>
</dbReference>
<name>A0ABY4X7L7_9SPHN</name>
<evidence type="ECO:0000313" key="4">
    <source>
        <dbReference type="EMBL" id="USI72840.1"/>
    </source>
</evidence>
<evidence type="ECO:0000259" key="3">
    <source>
        <dbReference type="PROSITE" id="PS50110"/>
    </source>
</evidence>
<sequence>MMRTAPGDPTPVGGLVAIVDDEQLVRSATSSLLRSLGFECRMFDSAEALLAQDLCSFACVLSDIQMPGMSGVGLAQRIVERSDHPPVVLMSAYPNEQALDLRDRRVIAALLDKPVDSDLLHLTIADAVRNARTSAG</sequence>
<dbReference type="Gene3D" id="3.40.50.2300">
    <property type="match status" value="1"/>
</dbReference>
<dbReference type="InterPro" id="IPR011006">
    <property type="entry name" value="CheY-like_superfamily"/>
</dbReference>
<dbReference type="PROSITE" id="PS50110">
    <property type="entry name" value="RESPONSE_REGULATORY"/>
    <property type="match status" value="1"/>
</dbReference>
<dbReference type="RefSeq" id="WP_252166650.1">
    <property type="nucleotide sequence ID" value="NZ_CP084930.1"/>
</dbReference>
<dbReference type="SMART" id="SM00448">
    <property type="entry name" value="REC"/>
    <property type="match status" value="1"/>
</dbReference>
<keyword evidence="5" id="KW-1185">Reference proteome</keyword>
<protein>
    <submittedName>
        <fullName evidence="4">Response regulator</fullName>
    </submittedName>
</protein>
<dbReference type="InterPro" id="IPR050595">
    <property type="entry name" value="Bact_response_regulator"/>
</dbReference>
<accession>A0ABY4X7L7</accession>
<reference evidence="4" key="1">
    <citation type="journal article" date="2022" name="Toxins">
        <title>Genomic Analysis of Sphingopyxis sp. USTB-05 for Biodegrading Cyanobacterial Hepatotoxins.</title>
        <authorList>
            <person name="Liu C."/>
            <person name="Xu Q."/>
            <person name="Zhao Z."/>
            <person name="Zhang H."/>
            <person name="Liu X."/>
            <person name="Yin C."/>
            <person name="Liu Y."/>
            <person name="Yan H."/>
        </authorList>
    </citation>
    <scope>NUCLEOTIDE SEQUENCE</scope>
    <source>
        <strain evidence="4">NBD5</strain>
    </source>
</reference>
<evidence type="ECO:0000313" key="5">
    <source>
        <dbReference type="Proteomes" id="UP001056937"/>
    </source>
</evidence>
<dbReference type="PANTHER" id="PTHR44591">
    <property type="entry name" value="STRESS RESPONSE REGULATOR PROTEIN 1"/>
    <property type="match status" value="1"/>
</dbReference>